<dbReference type="InterPro" id="IPR004525">
    <property type="entry name" value="EpmA"/>
</dbReference>
<evidence type="ECO:0000256" key="1">
    <source>
        <dbReference type="ARBA" id="ARBA00011738"/>
    </source>
</evidence>
<dbReference type="GO" id="GO:0000049">
    <property type="term" value="F:tRNA binding"/>
    <property type="evidence" value="ECO:0007669"/>
    <property type="project" value="TreeGrafter"/>
</dbReference>
<dbReference type="NCBIfam" id="NF006828">
    <property type="entry name" value="PRK09350.1"/>
    <property type="match status" value="1"/>
</dbReference>
<dbReference type="GO" id="GO:0005524">
    <property type="term" value="F:ATP binding"/>
    <property type="evidence" value="ECO:0007669"/>
    <property type="project" value="UniProtKB-KW"/>
</dbReference>
<reference evidence="7 8" key="1">
    <citation type="journal article" date="2013" name="Genome Announc.">
        <title>Genome Sequence of Moraxella macacae 0408225, a Novel Bacterial Species Isolated from a Cynomolgus Macaque with Epistaxis.</title>
        <authorList>
            <person name="Ladner J.T."/>
            <person name="Whitehouse C.A."/>
            <person name="Koroleva G.I."/>
            <person name="Palacios G.F."/>
        </authorList>
    </citation>
    <scope>NUCLEOTIDE SEQUENCE [LARGE SCALE GENOMIC DNA]</scope>
    <source>
        <strain evidence="7 8">0408225</strain>
    </source>
</reference>
<dbReference type="InterPro" id="IPR045864">
    <property type="entry name" value="aa-tRNA-synth_II/BPL/LPL"/>
</dbReference>
<sequence length="354" mass="40127">MKFKPKTAKLYALFNQQTTMNQNNPNHNASSHTNQINYQPNCTLAMAQKRAEFYQLIRQFFAKREVLEVQTPLLSKAGNTDVFLQSVEANLTVLDRAITYYLHTSPEFAMKRLLAAYQVPIYQICSVFRNNEIGNRHNIEFTMLEWYRPNFSLDALAKELNALVSDLLGYPVVFDYYRYVDAFLDYVKIHPLNAGCDTLKAIANDHGIFVDMGDDHQGWLDILFSHLVEPNLGKTLPTLIFDYPVATAALAKTAKDQDGNLVAKRFELYINGLEIANAYDELADGDLLKKRFQQDNIKRKRCGLPIMPIDENLLQACDDLPPCSGIALGLDRLLMVKTGAKTIEQVLSFTSLNA</sequence>
<evidence type="ECO:0000256" key="3">
    <source>
        <dbReference type="ARBA" id="ARBA00022741"/>
    </source>
</evidence>
<dbReference type="SUPFAM" id="SSF55681">
    <property type="entry name" value="Class II aaRS and biotin synthetases"/>
    <property type="match status" value="1"/>
</dbReference>
<evidence type="ECO:0000313" key="7">
    <source>
        <dbReference type="EMBL" id="ELA08926.1"/>
    </source>
</evidence>
<comment type="subunit">
    <text evidence="1">Homodimer.</text>
</comment>
<dbReference type="STRING" id="1230338.MOMA_00905"/>
<dbReference type="Pfam" id="PF00152">
    <property type="entry name" value="tRNA-synt_2"/>
    <property type="match status" value="1"/>
</dbReference>
<dbReference type="FunFam" id="3.30.930.10:FF:000017">
    <property type="entry name" value="Elongation factor P--(R)-beta-lysine ligase"/>
    <property type="match status" value="1"/>
</dbReference>
<evidence type="ECO:0000256" key="2">
    <source>
        <dbReference type="ARBA" id="ARBA00022598"/>
    </source>
</evidence>
<dbReference type="InterPro" id="IPR006195">
    <property type="entry name" value="aa-tRNA-synth_II"/>
</dbReference>
<comment type="catalytic activity">
    <reaction evidence="5">
        <text>D-beta-lysine + L-lysyl-[protein] + ATP = N(6)-((3R)-3,6-diaminohexanoyl)-L-lysyl-[protein] + AMP + diphosphate + H(+)</text>
        <dbReference type="Rhea" id="RHEA:83435"/>
        <dbReference type="Rhea" id="RHEA-COMP:9752"/>
        <dbReference type="Rhea" id="RHEA-COMP:20131"/>
        <dbReference type="ChEBI" id="CHEBI:15378"/>
        <dbReference type="ChEBI" id="CHEBI:29969"/>
        <dbReference type="ChEBI" id="CHEBI:30616"/>
        <dbReference type="ChEBI" id="CHEBI:33019"/>
        <dbReference type="ChEBI" id="CHEBI:84138"/>
        <dbReference type="ChEBI" id="CHEBI:156053"/>
        <dbReference type="ChEBI" id="CHEBI:456215"/>
    </reaction>
    <physiologicalReaction direction="left-to-right" evidence="5">
        <dbReference type="Rhea" id="RHEA:83436"/>
    </physiologicalReaction>
</comment>
<keyword evidence="8" id="KW-1185">Reference proteome</keyword>
<feature type="domain" description="Aminoacyl-transfer RNA synthetases class-II family profile" evidence="6">
    <location>
        <begin position="50"/>
        <end position="336"/>
    </location>
</feature>
<keyword evidence="4" id="KW-0067">ATP-binding</keyword>
<evidence type="ECO:0000259" key="6">
    <source>
        <dbReference type="PROSITE" id="PS50862"/>
    </source>
</evidence>
<dbReference type="PANTHER" id="PTHR42918">
    <property type="entry name" value="LYSYL-TRNA SYNTHETASE"/>
    <property type="match status" value="1"/>
</dbReference>
<dbReference type="AlphaFoldDB" id="L2F817"/>
<gene>
    <name evidence="7" type="ORF">MOMA_00905</name>
</gene>
<dbReference type="EMBL" id="ANIN01000001">
    <property type="protein sequence ID" value="ELA08926.1"/>
    <property type="molecule type" value="Genomic_DNA"/>
</dbReference>
<dbReference type="PANTHER" id="PTHR42918:SF6">
    <property type="entry name" value="ELONGATION FACTOR P--(R)-BETA-LYSINE LIGASE"/>
    <property type="match status" value="1"/>
</dbReference>
<proteinExistence type="predicted"/>
<organism evidence="7 8">
    <name type="scientific">Moraxella macacae 0408225</name>
    <dbReference type="NCBI Taxonomy" id="1230338"/>
    <lineage>
        <taxon>Bacteria</taxon>
        <taxon>Pseudomonadati</taxon>
        <taxon>Pseudomonadota</taxon>
        <taxon>Gammaproteobacteria</taxon>
        <taxon>Moraxellales</taxon>
        <taxon>Moraxellaceae</taxon>
        <taxon>Moraxella</taxon>
    </lineage>
</organism>
<dbReference type="Proteomes" id="UP000023795">
    <property type="component" value="Unassembled WGS sequence"/>
</dbReference>
<dbReference type="eggNOG" id="COG2269">
    <property type="taxonomic scope" value="Bacteria"/>
</dbReference>
<keyword evidence="2" id="KW-0436">Ligase</keyword>
<keyword evidence="7" id="KW-0030">Aminoacyl-tRNA synthetase</keyword>
<dbReference type="GO" id="GO:0004824">
    <property type="term" value="F:lysine-tRNA ligase activity"/>
    <property type="evidence" value="ECO:0007669"/>
    <property type="project" value="InterPro"/>
</dbReference>
<dbReference type="InterPro" id="IPR004364">
    <property type="entry name" value="Aa-tRNA-synt_II"/>
</dbReference>
<protein>
    <submittedName>
        <fullName evidence="7">Lysyl-tRNA synthetase</fullName>
    </submittedName>
</protein>
<evidence type="ECO:0000313" key="8">
    <source>
        <dbReference type="Proteomes" id="UP000023795"/>
    </source>
</evidence>
<dbReference type="PATRIC" id="fig|1230338.3.peg.194"/>
<name>L2F817_9GAMM</name>
<evidence type="ECO:0000256" key="5">
    <source>
        <dbReference type="ARBA" id="ARBA00052794"/>
    </source>
</evidence>
<comment type="caution">
    <text evidence="7">The sequence shown here is derived from an EMBL/GenBank/DDBJ whole genome shotgun (WGS) entry which is preliminary data.</text>
</comment>
<accession>L2F817</accession>
<keyword evidence="3" id="KW-0547">Nucleotide-binding</keyword>
<dbReference type="PROSITE" id="PS50862">
    <property type="entry name" value="AA_TRNA_LIGASE_II"/>
    <property type="match status" value="1"/>
</dbReference>
<dbReference type="GO" id="GO:0006430">
    <property type="term" value="P:lysyl-tRNA aminoacylation"/>
    <property type="evidence" value="ECO:0007669"/>
    <property type="project" value="InterPro"/>
</dbReference>
<dbReference type="NCBIfam" id="TIGR00462">
    <property type="entry name" value="genX"/>
    <property type="match status" value="1"/>
</dbReference>
<dbReference type="GO" id="GO:0005829">
    <property type="term" value="C:cytosol"/>
    <property type="evidence" value="ECO:0007669"/>
    <property type="project" value="TreeGrafter"/>
</dbReference>
<evidence type="ECO:0000256" key="4">
    <source>
        <dbReference type="ARBA" id="ARBA00022840"/>
    </source>
</evidence>
<dbReference type="Gene3D" id="3.30.930.10">
    <property type="entry name" value="Bira Bifunctional Protein, Domain 2"/>
    <property type="match status" value="1"/>
</dbReference>